<sequence length="214" mass="24865">MAIGKIGTFDLEKDNWEAYIDRLEQYFIVNQVKTEIQVPTLITVIGGEAYELMVNLCTPEKPSNKPYNELVELMKNHLNPKPSQLAERFKFRQRIQHREESKNCGFRDLAENLRDQFICGIGNEEIRQKLFTKKDNISFDKAFTIALSMKAAETNAALVEGCTRGRNAGDSIPNVNITVNFLKRNKKDVFKSRGNITLPSWQQRWWSKRHRRSE</sequence>
<proteinExistence type="predicted"/>
<reference evidence="1" key="1">
    <citation type="submission" date="2022-03" db="EMBL/GenBank/DDBJ databases">
        <authorList>
            <person name="Martin H S."/>
        </authorList>
    </citation>
    <scope>NUCLEOTIDE SEQUENCE</scope>
</reference>
<dbReference type="Proteomes" id="UP000837857">
    <property type="component" value="Chromosome 7"/>
</dbReference>
<gene>
    <name evidence="1" type="ORF">IPOD504_LOCUS15804</name>
</gene>
<organism evidence="1 2">
    <name type="scientific">Iphiclides podalirius</name>
    <name type="common">scarce swallowtail</name>
    <dbReference type="NCBI Taxonomy" id="110791"/>
    <lineage>
        <taxon>Eukaryota</taxon>
        <taxon>Metazoa</taxon>
        <taxon>Ecdysozoa</taxon>
        <taxon>Arthropoda</taxon>
        <taxon>Hexapoda</taxon>
        <taxon>Insecta</taxon>
        <taxon>Pterygota</taxon>
        <taxon>Neoptera</taxon>
        <taxon>Endopterygota</taxon>
        <taxon>Lepidoptera</taxon>
        <taxon>Glossata</taxon>
        <taxon>Ditrysia</taxon>
        <taxon>Papilionoidea</taxon>
        <taxon>Papilionidae</taxon>
        <taxon>Papilioninae</taxon>
        <taxon>Iphiclides</taxon>
    </lineage>
</organism>
<dbReference type="EMBL" id="OW152819">
    <property type="protein sequence ID" value="CAH2073821.1"/>
    <property type="molecule type" value="Genomic_DNA"/>
</dbReference>
<feature type="non-terminal residue" evidence="1">
    <location>
        <position position="214"/>
    </location>
</feature>
<dbReference type="PANTHER" id="PTHR33198:SF19">
    <property type="entry name" value="CCHC-TYPE DOMAIN-CONTAINING PROTEIN"/>
    <property type="match status" value="1"/>
</dbReference>
<accession>A0ABN8J4C0</accession>
<evidence type="ECO:0000313" key="1">
    <source>
        <dbReference type="EMBL" id="CAH2073821.1"/>
    </source>
</evidence>
<keyword evidence="2" id="KW-1185">Reference proteome</keyword>
<name>A0ABN8J4C0_9NEOP</name>
<evidence type="ECO:0000313" key="2">
    <source>
        <dbReference type="Proteomes" id="UP000837857"/>
    </source>
</evidence>
<protein>
    <submittedName>
        <fullName evidence="1">Uncharacterized protein</fullName>
    </submittedName>
</protein>
<dbReference type="PANTHER" id="PTHR33198">
    <property type="entry name" value="ANK_REP_REGION DOMAIN-CONTAINING PROTEIN-RELATED"/>
    <property type="match status" value="1"/>
</dbReference>